<protein>
    <submittedName>
        <fullName evidence="2">Uncharacterized protein</fullName>
    </submittedName>
</protein>
<reference evidence="2" key="1">
    <citation type="submission" date="2020-02" db="EMBL/GenBank/DDBJ databases">
        <authorList>
            <person name="Meier V. D."/>
        </authorList>
    </citation>
    <scope>NUCLEOTIDE SEQUENCE</scope>
    <source>
        <strain evidence="2">AVDCRST_MAG89</strain>
    </source>
</reference>
<proteinExistence type="predicted"/>
<sequence length="118" mass="12765">MKRTAIVLLALAAGLAGCGWATGPDFASTEAGFSARGGLRALTLRNASPHPVHYVALEEETSHMVDLNPNPAEWRSVQPGAEPSIPYSELDGYRAGAEWAVVHWWSQGTWGRLRVAIR</sequence>
<dbReference type="AlphaFoldDB" id="A0A6J4M2L6"/>
<evidence type="ECO:0000256" key="1">
    <source>
        <dbReference type="SAM" id="SignalP"/>
    </source>
</evidence>
<feature type="chain" id="PRO_5026723127" evidence="1">
    <location>
        <begin position="22"/>
        <end position="118"/>
    </location>
</feature>
<dbReference type="EMBL" id="CADCTV010000622">
    <property type="protein sequence ID" value="CAA9348327.1"/>
    <property type="molecule type" value="Genomic_DNA"/>
</dbReference>
<evidence type="ECO:0000313" key="2">
    <source>
        <dbReference type="EMBL" id="CAA9348327.1"/>
    </source>
</evidence>
<feature type="signal peptide" evidence="1">
    <location>
        <begin position="1"/>
        <end position="21"/>
    </location>
</feature>
<gene>
    <name evidence="2" type="ORF">AVDCRST_MAG89-2985</name>
</gene>
<name>A0A6J4M2L6_9BACT</name>
<accession>A0A6J4M2L6</accession>
<dbReference type="PROSITE" id="PS51257">
    <property type="entry name" value="PROKAR_LIPOPROTEIN"/>
    <property type="match status" value="1"/>
</dbReference>
<organism evidence="2">
    <name type="scientific">uncultured Gemmatimonadota bacterium</name>
    <dbReference type="NCBI Taxonomy" id="203437"/>
    <lineage>
        <taxon>Bacteria</taxon>
        <taxon>Pseudomonadati</taxon>
        <taxon>Gemmatimonadota</taxon>
        <taxon>environmental samples</taxon>
    </lineage>
</organism>
<keyword evidence="1" id="KW-0732">Signal</keyword>